<dbReference type="SUPFAM" id="SSF51905">
    <property type="entry name" value="FAD/NAD(P)-binding domain"/>
    <property type="match status" value="1"/>
</dbReference>
<evidence type="ECO:0000259" key="3">
    <source>
        <dbReference type="Pfam" id="PF07992"/>
    </source>
</evidence>
<dbReference type="InterPro" id="IPR036188">
    <property type="entry name" value="FAD/NAD-bd_sf"/>
</dbReference>
<dbReference type="OrthoDB" id="9786503at2"/>
<dbReference type="PRINTS" id="PR00368">
    <property type="entry name" value="FADPNR"/>
</dbReference>
<evidence type="ECO:0000313" key="4">
    <source>
        <dbReference type="EMBL" id="AWV06192.1"/>
    </source>
</evidence>
<name>A0A2U9T3R6_9GAMM</name>
<sequence>MSNTGTTHDVIVIGGSYAGMAAALQLLRARRRVLVIDGGRRRNRAASHSHGFLGQDGADPAAIAAAARHQLEAYPTLSWHEDEAVAAGGEHDDFHVETRDGHCHRGRRLLFATGVSDTLPPVDGLAERWGVSAFACPYCHGYELEQGRIGVIAAGPMSIHQAQLLPEWGTVTLLLNDALALDDATAHELAGRGVAIEPTPIARIDGHADVVLADGHRLPFAGLFTAPRTAPSTPLAERMGCTLSETPTGVRIHTDDAKQTTLRGVHACGDAALMMHSISLAVADGAWAAAHLHRSLVWPDA</sequence>
<evidence type="ECO:0000313" key="5">
    <source>
        <dbReference type="Proteomes" id="UP000249447"/>
    </source>
</evidence>
<evidence type="ECO:0000256" key="1">
    <source>
        <dbReference type="ARBA" id="ARBA00022630"/>
    </source>
</evidence>
<dbReference type="EMBL" id="CP029843">
    <property type="protein sequence ID" value="AWV06192.1"/>
    <property type="molecule type" value="Genomic_DNA"/>
</dbReference>
<proteinExistence type="predicted"/>
<keyword evidence="5" id="KW-1185">Reference proteome</keyword>
<feature type="domain" description="FAD/NAD(P)-binding" evidence="3">
    <location>
        <begin position="8"/>
        <end position="284"/>
    </location>
</feature>
<dbReference type="RefSeq" id="WP_111265366.1">
    <property type="nucleotide sequence ID" value="NZ_CP029843.1"/>
</dbReference>
<dbReference type="PRINTS" id="PR00469">
    <property type="entry name" value="PNDRDTASEII"/>
</dbReference>
<keyword evidence="1" id="KW-0285">Flavoprotein</keyword>
<dbReference type="Proteomes" id="UP000249447">
    <property type="component" value="Chromosome"/>
</dbReference>
<dbReference type="InterPro" id="IPR050097">
    <property type="entry name" value="Ferredoxin-NADP_redctase_2"/>
</dbReference>
<accession>A0A2U9T3R6</accession>
<dbReference type="KEGG" id="lmb:C9I47_0468"/>
<protein>
    <submittedName>
        <fullName evidence="4">FAD-dependent pyridine nucleotide-disulfide oxidoreductase</fullName>
    </submittedName>
</protein>
<organism evidence="4 5">
    <name type="scientific">Marilutibacter maris</name>
    <dbReference type="NCBI Taxonomy" id="1605891"/>
    <lineage>
        <taxon>Bacteria</taxon>
        <taxon>Pseudomonadati</taxon>
        <taxon>Pseudomonadota</taxon>
        <taxon>Gammaproteobacteria</taxon>
        <taxon>Lysobacterales</taxon>
        <taxon>Lysobacteraceae</taxon>
        <taxon>Marilutibacter</taxon>
    </lineage>
</organism>
<dbReference type="Gene3D" id="3.50.50.60">
    <property type="entry name" value="FAD/NAD(P)-binding domain"/>
    <property type="match status" value="2"/>
</dbReference>
<evidence type="ECO:0000256" key="2">
    <source>
        <dbReference type="ARBA" id="ARBA00023002"/>
    </source>
</evidence>
<keyword evidence="2" id="KW-0560">Oxidoreductase</keyword>
<dbReference type="Pfam" id="PF07992">
    <property type="entry name" value="Pyr_redox_2"/>
    <property type="match status" value="1"/>
</dbReference>
<dbReference type="InterPro" id="IPR023753">
    <property type="entry name" value="FAD/NAD-binding_dom"/>
</dbReference>
<dbReference type="PANTHER" id="PTHR48105">
    <property type="entry name" value="THIOREDOXIN REDUCTASE 1-RELATED-RELATED"/>
    <property type="match status" value="1"/>
</dbReference>
<gene>
    <name evidence="4" type="ORF">C9I47_0468</name>
</gene>
<reference evidence="4 5" key="1">
    <citation type="submission" date="2018-05" db="EMBL/GenBank/DDBJ databases">
        <title>The complete genome of Lysobacter maris HZ9B, a marine bacterium antagonistic against terrestrial plant pathogens.</title>
        <authorList>
            <person name="Zhang X.-Q."/>
        </authorList>
    </citation>
    <scope>NUCLEOTIDE SEQUENCE [LARGE SCALE GENOMIC DNA]</scope>
    <source>
        <strain evidence="4 5">HZ9B</strain>
    </source>
</reference>
<dbReference type="GO" id="GO:0016491">
    <property type="term" value="F:oxidoreductase activity"/>
    <property type="evidence" value="ECO:0007669"/>
    <property type="project" value="UniProtKB-KW"/>
</dbReference>
<dbReference type="AlphaFoldDB" id="A0A2U9T3R6"/>